<evidence type="ECO:0000313" key="13">
    <source>
        <dbReference type="Proteomes" id="UP000254236"/>
    </source>
</evidence>
<dbReference type="Gene3D" id="3.90.79.20">
    <property type="match status" value="1"/>
</dbReference>
<proteinExistence type="inferred from homology"/>
<dbReference type="PROSITE" id="PS51462">
    <property type="entry name" value="NUDIX"/>
    <property type="match status" value="1"/>
</dbReference>
<dbReference type="Proteomes" id="UP000282185">
    <property type="component" value="Unassembled WGS sequence"/>
</dbReference>
<evidence type="ECO:0000313" key="14">
    <source>
        <dbReference type="Proteomes" id="UP000282185"/>
    </source>
</evidence>
<dbReference type="Proteomes" id="UP000254236">
    <property type="component" value="Chromosome"/>
</dbReference>
<protein>
    <recommendedName>
        <fullName evidence="4">NAD(+) diphosphatase</fullName>
        <ecNumber evidence="4">3.6.1.22</ecNumber>
    </recommendedName>
</protein>
<feature type="domain" description="Nudix hydrolase" evidence="10">
    <location>
        <begin position="165"/>
        <end position="290"/>
    </location>
</feature>
<dbReference type="Pfam" id="PF09297">
    <property type="entry name" value="Zn_ribbon_NUD"/>
    <property type="match status" value="1"/>
</dbReference>
<dbReference type="InterPro" id="IPR020084">
    <property type="entry name" value="NUDIX_hydrolase_CS"/>
</dbReference>
<keyword evidence="8" id="KW-0520">NAD</keyword>
<name>A0A345YL89_9MICO</name>
<dbReference type="GO" id="GO:0046872">
    <property type="term" value="F:metal ion binding"/>
    <property type="evidence" value="ECO:0007669"/>
    <property type="project" value="UniProtKB-KW"/>
</dbReference>
<dbReference type="RefSeq" id="WP_115412445.1">
    <property type="nucleotide sequence ID" value="NZ_CP031356.1"/>
</dbReference>
<reference evidence="11 13" key="1">
    <citation type="submission" date="2018-07" db="EMBL/GenBank/DDBJ databases">
        <title>Brachybacterium saurashtrense DSM 23186 genome sequence.</title>
        <authorList>
            <person name="Guo L."/>
        </authorList>
    </citation>
    <scope>NUCLEOTIDE SEQUENCE [LARGE SCALE GENOMIC DNA]</scope>
    <source>
        <strain evidence="11 13">DSM 23186</strain>
    </source>
</reference>
<evidence type="ECO:0000313" key="11">
    <source>
        <dbReference type="EMBL" id="AXK44691.1"/>
    </source>
</evidence>
<dbReference type="KEGG" id="bsau:DWV08_02990"/>
<comment type="similarity">
    <text evidence="3">Belongs to the Nudix hydrolase family. NudC subfamily.</text>
</comment>
<dbReference type="EMBL" id="QSWH01000003">
    <property type="protein sequence ID" value="RRR23303.1"/>
    <property type="molecule type" value="Genomic_DNA"/>
</dbReference>
<accession>A0A345YL89</accession>
<comment type="cofactor">
    <cofactor evidence="2">
        <name>Zn(2+)</name>
        <dbReference type="ChEBI" id="CHEBI:29105"/>
    </cofactor>
</comment>
<dbReference type="PANTHER" id="PTHR42904">
    <property type="entry name" value="NUDIX HYDROLASE, NUDC SUBFAMILY"/>
    <property type="match status" value="1"/>
</dbReference>
<dbReference type="GO" id="GO:0019677">
    <property type="term" value="P:NAD+ catabolic process"/>
    <property type="evidence" value="ECO:0007669"/>
    <property type="project" value="TreeGrafter"/>
</dbReference>
<dbReference type="InterPro" id="IPR015797">
    <property type="entry name" value="NUDIX_hydrolase-like_dom_sf"/>
</dbReference>
<dbReference type="OrthoDB" id="9791656at2"/>
<evidence type="ECO:0000256" key="5">
    <source>
        <dbReference type="ARBA" id="ARBA00022723"/>
    </source>
</evidence>
<dbReference type="CDD" id="cd03429">
    <property type="entry name" value="NUDIX_NADH_pyrophosphatase_Nudt13"/>
    <property type="match status" value="1"/>
</dbReference>
<evidence type="ECO:0000256" key="8">
    <source>
        <dbReference type="ARBA" id="ARBA00023027"/>
    </source>
</evidence>
<dbReference type="EMBL" id="CP031356">
    <property type="protein sequence ID" value="AXK44691.1"/>
    <property type="molecule type" value="Genomic_DNA"/>
</dbReference>
<keyword evidence="7" id="KW-0460">Magnesium</keyword>
<dbReference type="Gene3D" id="3.90.79.10">
    <property type="entry name" value="Nucleoside Triphosphate Pyrophosphohydrolase"/>
    <property type="match status" value="1"/>
</dbReference>
<dbReference type="NCBIfam" id="NF001299">
    <property type="entry name" value="PRK00241.1"/>
    <property type="match status" value="1"/>
</dbReference>
<dbReference type="AlphaFoldDB" id="A0A345YL89"/>
<evidence type="ECO:0000256" key="9">
    <source>
        <dbReference type="ARBA" id="ARBA00023679"/>
    </source>
</evidence>
<dbReference type="InterPro" id="IPR015375">
    <property type="entry name" value="NADH_PPase-like_N"/>
</dbReference>
<evidence type="ECO:0000259" key="10">
    <source>
        <dbReference type="PROSITE" id="PS51462"/>
    </source>
</evidence>
<dbReference type="GO" id="GO:0035529">
    <property type="term" value="F:NADH pyrophosphatase activity"/>
    <property type="evidence" value="ECO:0007669"/>
    <property type="project" value="TreeGrafter"/>
</dbReference>
<dbReference type="InterPro" id="IPR049734">
    <property type="entry name" value="NudC-like_C"/>
</dbReference>
<dbReference type="EC" id="3.6.1.22" evidence="4"/>
<organism evidence="12 14">
    <name type="scientific">Brachybacterium saurashtrense</name>
    <dbReference type="NCBI Taxonomy" id="556288"/>
    <lineage>
        <taxon>Bacteria</taxon>
        <taxon>Bacillati</taxon>
        <taxon>Actinomycetota</taxon>
        <taxon>Actinomycetes</taxon>
        <taxon>Micrococcales</taxon>
        <taxon>Dermabacteraceae</taxon>
        <taxon>Brachybacterium</taxon>
    </lineage>
</organism>
<keyword evidence="6 12" id="KW-0378">Hydrolase</keyword>
<evidence type="ECO:0000256" key="2">
    <source>
        <dbReference type="ARBA" id="ARBA00001947"/>
    </source>
</evidence>
<evidence type="ECO:0000256" key="4">
    <source>
        <dbReference type="ARBA" id="ARBA00012381"/>
    </source>
</evidence>
<dbReference type="InterPro" id="IPR050241">
    <property type="entry name" value="NAD-cap_RNA_hydrolase_NudC"/>
</dbReference>
<evidence type="ECO:0000313" key="12">
    <source>
        <dbReference type="EMBL" id="RRR23303.1"/>
    </source>
</evidence>
<dbReference type="Pfam" id="PF00293">
    <property type="entry name" value="NUDIX"/>
    <property type="match status" value="1"/>
</dbReference>
<dbReference type="PANTHER" id="PTHR42904:SF6">
    <property type="entry name" value="NAD-CAPPED RNA HYDROLASE NUDT12"/>
    <property type="match status" value="1"/>
</dbReference>
<sequence>MATLRGPHLRTPLTLLSSDRDALLRSDPSAVAPGEDARYLVTRAGAVSLREEADGTLRAALETEDPRGGSQQPLVLLGRRDGARILAVEIPEPSPELDDPGRDLRELRRVAHQLAEHDADLAAAAVAMGFWHRSTRHCPACGAALEPEMAGWVLRCREEGTEQFPRTDPAVIMAVRDGQDRLLLARNAHFPAGFHSVLAGFVEPGESLENAVAREVAEEVGIEVTGLEYMGSQPWPFPRSLMLGYRAWAPGAAELTLQDEEIAEARWFSREELAAALEAEEIALPGPASMGRALIDDWYGRPAQR</sequence>
<dbReference type="PROSITE" id="PS00893">
    <property type="entry name" value="NUDIX_BOX"/>
    <property type="match status" value="1"/>
</dbReference>
<dbReference type="GO" id="GO:0006742">
    <property type="term" value="P:NADP+ catabolic process"/>
    <property type="evidence" value="ECO:0007669"/>
    <property type="project" value="TreeGrafter"/>
</dbReference>
<dbReference type="SUPFAM" id="SSF55811">
    <property type="entry name" value="Nudix"/>
    <property type="match status" value="1"/>
</dbReference>
<evidence type="ECO:0000256" key="1">
    <source>
        <dbReference type="ARBA" id="ARBA00001946"/>
    </source>
</evidence>
<dbReference type="Pfam" id="PF09296">
    <property type="entry name" value="NUDIX-like"/>
    <property type="match status" value="1"/>
</dbReference>
<evidence type="ECO:0000256" key="7">
    <source>
        <dbReference type="ARBA" id="ARBA00022842"/>
    </source>
</evidence>
<dbReference type="InterPro" id="IPR000086">
    <property type="entry name" value="NUDIX_hydrolase_dom"/>
</dbReference>
<evidence type="ECO:0000256" key="3">
    <source>
        <dbReference type="ARBA" id="ARBA00009595"/>
    </source>
</evidence>
<keyword evidence="13" id="KW-1185">Reference proteome</keyword>
<comment type="catalytic activity">
    <reaction evidence="9">
        <text>a 5'-end NAD(+)-phospho-ribonucleoside in mRNA + H2O = a 5'-end phospho-adenosine-phospho-ribonucleoside in mRNA + beta-nicotinamide D-ribonucleotide + 2 H(+)</text>
        <dbReference type="Rhea" id="RHEA:60876"/>
        <dbReference type="Rhea" id="RHEA-COMP:15698"/>
        <dbReference type="Rhea" id="RHEA-COMP:15719"/>
        <dbReference type="ChEBI" id="CHEBI:14649"/>
        <dbReference type="ChEBI" id="CHEBI:15377"/>
        <dbReference type="ChEBI" id="CHEBI:15378"/>
        <dbReference type="ChEBI" id="CHEBI:144029"/>
        <dbReference type="ChEBI" id="CHEBI:144051"/>
    </reaction>
    <physiologicalReaction direction="left-to-right" evidence="9">
        <dbReference type="Rhea" id="RHEA:60877"/>
    </physiologicalReaction>
</comment>
<reference evidence="12 14" key="2">
    <citation type="submission" date="2018-08" db="EMBL/GenBank/DDBJ databases">
        <title>Brachybacterium saurashtrense DSM 23186.</title>
        <authorList>
            <person name="Li Y."/>
        </authorList>
    </citation>
    <scope>NUCLEOTIDE SEQUENCE [LARGE SCALE GENOMIC DNA]</scope>
    <source>
        <strain evidence="12 14">DSM 23186</strain>
    </source>
</reference>
<evidence type="ECO:0000256" key="6">
    <source>
        <dbReference type="ARBA" id="ARBA00022801"/>
    </source>
</evidence>
<dbReference type="InterPro" id="IPR015376">
    <property type="entry name" value="Znr_NADH_PPase"/>
</dbReference>
<keyword evidence="5" id="KW-0479">Metal-binding</keyword>
<comment type="cofactor">
    <cofactor evidence="1">
        <name>Mg(2+)</name>
        <dbReference type="ChEBI" id="CHEBI:18420"/>
    </cofactor>
</comment>
<dbReference type="GO" id="GO:0005829">
    <property type="term" value="C:cytosol"/>
    <property type="evidence" value="ECO:0007669"/>
    <property type="project" value="TreeGrafter"/>
</dbReference>
<gene>
    <name evidence="11" type="ORF">DWV08_02990</name>
    <name evidence="12" type="ORF">DXU92_08120</name>
</gene>